<evidence type="ECO:0000256" key="2">
    <source>
        <dbReference type="SAM" id="SignalP"/>
    </source>
</evidence>
<feature type="chain" id="PRO_5004021839" description="REJ domain-containing protein" evidence="2">
    <location>
        <begin position="18"/>
        <end position="223"/>
    </location>
</feature>
<dbReference type="HOGENOM" id="CLU_1239926_0_0_1"/>
<keyword evidence="4" id="KW-1185">Reference proteome</keyword>
<evidence type="ECO:0000313" key="4">
    <source>
        <dbReference type="Proteomes" id="UP000011761"/>
    </source>
</evidence>
<dbReference type="GeneID" id="19110127"/>
<evidence type="ECO:0000313" key="3">
    <source>
        <dbReference type="EMBL" id="EMC93445.1"/>
    </source>
</evidence>
<dbReference type="KEGG" id="bcom:BAUCODRAFT_240519"/>
<reference evidence="3 4" key="1">
    <citation type="journal article" date="2012" name="PLoS Pathog.">
        <title>Diverse lifestyles and strategies of plant pathogenesis encoded in the genomes of eighteen Dothideomycetes fungi.</title>
        <authorList>
            <person name="Ohm R.A."/>
            <person name="Feau N."/>
            <person name="Henrissat B."/>
            <person name="Schoch C.L."/>
            <person name="Horwitz B.A."/>
            <person name="Barry K.W."/>
            <person name="Condon B.J."/>
            <person name="Copeland A.C."/>
            <person name="Dhillon B."/>
            <person name="Glaser F."/>
            <person name="Hesse C.N."/>
            <person name="Kosti I."/>
            <person name="LaButti K."/>
            <person name="Lindquist E.A."/>
            <person name="Lucas S."/>
            <person name="Salamov A.A."/>
            <person name="Bradshaw R.E."/>
            <person name="Ciuffetti L."/>
            <person name="Hamelin R.C."/>
            <person name="Kema G.H.J."/>
            <person name="Lawrence C."/>
            <person name="Scott J.A."/>
            <person name="Spatafora J.W."/>
            <person name="Turgeon B.G."/>
            <person name="de Wit P.J.G.M."/>
            <person name="Zhong S."/>
            <person name="Goodwin S.B."/>
            <person name="Grigoriev I.V."/>
        </authorList>
    </citation>
    <scope>NUCLEOTIDE SEQUENCE [LARGE SCALE GENOMIC DNA]</scope>
    <source>
        <strain evidence="3 4">UAMH 10762</strain>
    </source>
</reference>
<evidence type="ECO:0008006" key="5">
    <source>
        <dbReference type="Google" id="ProtNLM"/>
    </source>
</evidence>
<accession>M2N416</accession>
<dbReference type="RefSeq" id="XP_007679595.1">
    <property type="nucleotide sequence ID" value="XM_007681405.1"/>
</dbReference>
<feature type="compositionally biased region" description="Low complexity" evidence="1">
    <location>
        <begin position="71"/>
        <end position="96"/>
    </location>
</feature>
<proteinExistence type="predicted"/>
<evidence type="ECO:0000256" key="1">
    <source>
        <dbReference type="SAM" id="MobiDB-lite"/>
    </source>
</evidence>
<dbReference type="OMA" id="IVIHSCW"/>
<sequence length="223" mass="21642">MRTHFLAIAAFAVLTFAQHPVGQISDGQIQASIPPAPSTGTTAAVASTSRLSTTAISVAAPVFSSALTNDSSTYTTSASPVTSVPAPSARSSSSVQSSHNSISISAATSNSVGAVAVAVSSASPSPIAPSSTTFAVIVSRPANGTYIVSTSQTVPNSSKSVATSSVAPSTAASSPVIPAVSASVAPIISSPTVTTSARPTNAAGTFGVQTGVTLAVLVLALLA</sequence>
<organism evidence="3 4">
    <name type="scientific">Baudoinia panamericana (strain UAMH 10762)</name>
    <name type="common">Angels' share fungus</name>
    <name type="synonym">Baudoinia compniacensis (strain UAMH 10762)</name>
    <dbReference type="NCBI Taxonomy" id="717646"/>
    <lineage>
        <taxon>Eukaryota</taxon>
        <taxon>Fungi</taxon>
        <taxon>Dikarya</taxon>
        <taxon>Ascomycota</taxon>
        <taxon>Pezizomycotina</taxon>
        <taxon>Dothideomycetes</taxon>
        <taxon>Dothideomycetidae</taxon>
        <taxon>Mycosphaerellales</taxon>
        <taxon>Teratosphaeriaceae</taxon>
        <taxon>Baudoinia</taxon>
    </lineage>
</organism>
<keyword evidence="2" id="KW-0732">Signal</keyword>
<feature type="signal peptide" evidence="2">
    <location>
        <begin position="1"/>
        <end position="17"/>
    </location>
</feature>
<protein>
    <recommendedName>
        <fullName evidence="5">REJ domain-containing protein</fullName>
    </recommendedName>
</protein>
<dbReference type="AlphaFoldDB" id="M2N416"/>
<feature type="region of interest" description="Disordered" evidence="1">
    <location>
        <begin position="69"/>
        <end position="96"/>
    </location>
</feature>
<gene>
    <name evidence="3" type="ORF">BAUCODRAFT_240519</name>
</gene>
<name>M2N416_BAUPA</name>
<dbReference type="EMBL" id="KB445560">
    <property type="protein sequence ID" value="EMC93445.1"/>
    <property type="molecule type" value="Genomic_DNA"/>
</dbReference>
<dbReference type="Proteomes" id="UP000011761">
    <property type="component" value="Unassembled WGS sequence"/>
</dbReference>